<accession>A0ABR3W470</accession>
<evidence type="ECO:0000313" key="2">
    <source>
        <dbReference type="EMBL" id="KAL1852757.1"/>
    </source>
</evidence>
<protein>
    <submittedName>
        <fullName evidence="2">Uncharacterized protein</fullName>
    </submittedName>
</protein>
<dbReference type="Proteomes" id="UP001583177">
    <property type="component" value="Unassembled WGS sequence"/>
</dbReference>
<gene>
    <name evidence="2" type="ORF">Daus18300_012088</name>
</gene>
<proteinExistence type="predicted"/>
<keyword evidence="3" id="KW-1185">Reference proteome</keyword>
<evidence type="ECO:0000256" key="1">
    <source>
        <dbReference type="SAM" id="MobiDB-lite"/>
    </source>
</evidence>
<sequence>MARILAKVKKIFSRPKSLEAASSNASSASSSYDAIENPRPSTATPSYQHAAAVQPPAYRCGPQLQPPATSHSSQAPASFQEQARKIAQFQVGGMRRTRGASSYLTSYESTQTTGTGAASSSAWTRPSYASVDQTTMSSYGQHESDTGAAPPSSSNTGGMDEKKDMHVNGGHHHHPRSTWQGKPNGTAYDRREELTEADEDMWANLAM</sequence>
<feature type="compositionally biased region" description="Low complexity" evidence="1">
    <location>
        <begin position="20"/>
        <end position="31"/>
    </location>
</feature>
<comment type="caution">
    <text evidence="2">The sequence shown here is derived from an EMBL/GenBank/DDBJ whole genome shotgun (WGS) entry which is preliminary data.</text>
</comment>
<organism evidence="2 3">
    <name type="scientific">Diaporthe australafricana</name>
    <dbReference type="NCBI Taxonomy" id="127596"/>
    <lineage>
        <taxon>Eukaryota</taxon>
        <taxon>Fungi</taxon>
        <taxon>Dikarya</taxon>
        <taxon>Ascomycota</taxon>
        <taxon>Pezizomycotina</taxon>
        <taxon>Sordariomycetes</taxon>
        <taxon>Sordariomycetidae</taxon>
        <taxon>Diaporthales</taxon>
        <taxon>Diaporthaceae</taxon>
        <taxon>Diaporthe</taxon>
    </lineage>
</organism>
<reference evidence="2 3" key="1">
    <citation type="journal article" date="2024" name="IMA Fungus">
        <title>IMA Genome - F19 : A genome assembly and annotation guide to empower mycologists, including annotated draft genome sequences of Ceratocystis pirilliformis, Diaporthe australafricana, Fusarium ophioides, Paecilomyces lecythidis, and Sporothrix stenoceras.</title>
        <authorList>
            <person name="Aylward J."/>
            <person name="Wilson A.M."/>
            <person name="Visagie C.M."/>
            <person name="Spraker J."/>
            <person name="Barnes I."/>
            <person name="Buitendag C."/>
            <person name="Ceriani C."/>
            <person name="Del Mar Angel L."/>
            <person name="du Plessis D."/>
            <person name="Fuchs T."/>
            <person name="Gasser K."/>
            <person name="Kramer D."/>
            <person name="Li W."/>
            <person name="Munsamy K."/>
            <person name="Piso A."/>
            <person name="Price J.L."/>
            <person name="Sonnekus B."/>
            <person name="Thomas C."/>
            <person name="van der Nest A."/>
            <person name="van Dijk A."/>
            <person name="van Heerden A."/>
            <person name="van Vuuren N."/>
            <person name="Yilmaz N."/>
            <person name="Duong T.A."/>
            <person name="van der Merwe N.A."/>
            <person name="Wingfield M.J."/>
            <person name="Wingfield B.D."/>
        </authorList>
    </citation>
    <scope>NUCLEOTIDE SEQUENCE [LARGE SCALE GENOMIC DNA]</scope>
    <source>
        <strain evidence="2 3">CMW 18300</strain>
    </source>
</reference>
<feature type="region of interest" description="Disordered" evidence="1">
    <location>
        <begin position="15"/>
        <end position="79"/>
    </location>
</feature>
<feature type="compositionally biased region" description="Polar residues" evidence="1">
    <location>
        <begin position="66"/>
        <end position="79"/>
    </location>
</feature>
<name>A0ABR3W470_9PEZI</name>
<evidence type="ECO:0000313" key="3">
    <source>
        <dbReference type="Proteomes" id="UP001583177"/>
    </source>
</evidence>
<feature type="region of interest" description="Disordered" evidence="1">
    <location>
        <begin position="134"/>
        <end position="207"/>
    </location>
</feature>
<dbReference type="EMBL" id="JAWRVE010000157">
    <property type="protein sequence ID" value="KAL1852757.1"/>
    <property type="molecule type" value="Genomic_DNA"/>
</dbReference>